<protein>
    <recommendedName>
        <fullName evidence="6">DUF1445 domain-containing protein</fullName>
    </recommendedName>
</protein>
<dbReference type="PANTHER" id="PTHR32022">
    <property type="entry name" value="D-GLUTAMATE CYCLASE, MITOCHONDRIAL"/>
    <property type="match status" value="1"/>
</dbReference>
<dbReference type="EMBL" id="HBGO01023815">
    <property type="protein sequence ID" value="CAD9346725.1"/>
    <property type="molecule type" value="Transcribed_RNA"/>
</dbReference>
<feature type="compositionally biased region" description="Basic and acidic residues" evidence="3">
    <location>
        <begin position="10"/>
        <end position="21"/>
    </location>
</feature>
<dbReference type="FunFam" id="3.30.2040.10:FF:000001">
    <property type="entry name" value="D-glutamate cyclase, mitochondrial"/>
    <property type="match status" value="1"/>
</dbReference>
<dbReference type="Pfam" id="PF07286">
    <property type="entry name" value="D-Glu_cyclase"/>
    <property type="match status" value="1"/>
</dbReference>
<evidence type="ECO:0000256" key="2">
    <source>
        <dbReference type="ARBA" id="ARBA00023239"/>
    </source>
</evidence>
<dbReference type="InterPro" id="IPR038021">
    <property type="entry name" value="Putative_hydro-lyase"/>
</dbReference>
<evidence type="ECO:0008006" key="6">
    <source>
        <dbReference type="Google" id="ProtNLM"/>
    </source>
</evidence>
<name>A0A6U1WVE2_TRICV</name>
<dbReference type="Gene3D" id="3.30.2040.10">
    <property type="entry name" value="PSTPO5379-like domain"/>
    <property type="match status" value="1"/>
</dbReference>
<evidence type="ECO:0000256" key="3">
    <source>
        <dbReference type="SAM" id="MobiDB-lite"/>
    </source>
</evidence>
<feature type="region of interest" description="Disordered" evidence="3">
    <location>
        <begin position="1"/>
        <end position="43"/>
    </location>
</feature>
<evidence type="ECO:0000313" key="4">
    <source>
        <dbReference type="EMBL" id="CAD9346709.1"/>
    </source>
</evidence>
<dbReference type="InterPro" id="IPR009906">
    <property type="entry name" value="D-Glu_cyclase"/>
</dbReference>
<dbReference type="EMBL" id="HBGO01023804">
    <property type="protein sequence ID" value="CAD9346709.1"/>
    <property type="molecule type" value="Transcribed_RNA"/>
</dbReference>
<dbReference type="SUPFAM" id="SSF160920">
    <property type="entry name" value="PSTPO5379-like"/>
    <property type="match status" value="1"/>
</dbReference>
<dbReference type="PANTHER" id="PTHR32022:SF10">
    <property type="entry name" value="D-GLUTAMATE CYCLASE, MITOCHONDRIAL"/>
    <property type="match status" value="1"/>
</dbReference>
<feature type="region of interest" description="Disordered" evidence="3">
    <location>
        <begin position="83"/>
        <end position="120"/>
    </location>
</feature>
<dbReference type="GO" id="GO:0047820">
    <property type="term" value="F:D-glutamate cyclase activity"/>
    <property type="evidence" value="ECO:0007669"/>
    <property type="project" value="TreeGrafter"/>
</dbReference>
<organism evidence="4">
    <name type="scientific">Trieres chinensis</name>
    <name type="common">Marine centric diatom</name>
    <name type="synonym">Odontella sinensis</name>
    <dbReference type="NCBI Taxonomy" id="1514140"/>
    <lineage>
        <taxon>Eukaryota</taxon>
        <taxon>Sar</taxon>
        <taxon>Stramenopiles</taxon>
        <taxon>Ochrophyta</taxon>
        <taxon>Bacillariophyta</taxon>
        <taxon>Mediophyceae</taxon>
        <taxon>Biddulphiophycidae</taxon>
        <taxon>Eupodiscales</taxon>
        <taxon>Parodontellaceae</taxon>
        <taxon>Trieres</taxon>
    </lineage>
</organism>
<comment type="similarity">
    <text evidence="1">Belongs to the D-glutamate cyclase family.</text>
</comment>
<proteinExistence type="inferred from homology"/>
<reference evidence="4" key="1">
    <citation type="submission" date="2021-01" db="EMBL/GenBank/DDBJ databases">
        <authorList>
            <person name="Corre E."/>
            <person name="Pelletier E."/>
            <person name="Niang G."/>
            <person name="Scheremetjew M."/>
            <person name="Finn R."/>
            <person name="Kale V."/>
            <person name="Holt S."/>
            <person name="Cochrane G."/>
            <person name="Meng A."/>
            <person name="Brown T."/>
            <person name="Cohen L."/>
        </authorList>
    </citation>
    <scope>NUCLEOTIDE SEQUENCE</scope>
    <source>
        <strain evidence="4">Grunow 1884</strain>
    </source>
</reference>
<dbReference type="AlphaFoldDB" id="A0A6U1WVE2"/>
<gene>
    <name evidence="4" type="ORF">OSIN01602_LOCUS13694</name>
    <name evidence="5" type="ORF">OSIN01602_LOCUS13700</name>
</gene>
<evidence type="ECO:0000313" key="5">
    <source>
        <dbReference type="EMBL" id="CAD9346725.1"/>
    </source>
</evidence>
<dbReference type="GO" id="GO:0006536">
    <property type="term" value="P:glutamate metabolic process"/>
    <property type="evidence" value="ECO:0007669"/>
    <property type="project" value="TreeGrafter"/>
</dbReference>
<dbReference type="NCBIfam" id="NF003969">
    <property type="entry name" value="PRK05463.1"/>
    <property type="match status" value="1"/>
</dbReference>
<keyword evidence="2" id="KW-0456">Lyase</keyword>
<evidence type="ECO:0000256" key="1">
    <source>
        <dbReference type="ARBA" id="ARBA00007896"/>
    </source>
</evidence>
<sequence length="380" mass="40921">MRTSSATPAGDERSDLHESTVRDLLPARQPQSGSPMHTYTESELEELRRSLPSFVRDRSALVPPRAACAVRGAGDRVDILKPGWATPSYKTRGDSNDGAVSTGSSPLSPPGRWHGAPDLDGPGVDAVRRFRHEVREGRFVGPTNGQCPGFLQCNMVVLREGREAFDFLLFCQRNSQACPLIEVCDVGSPHPNGVARDADLRTDIPRYAIYRNGALEKEVTDATQYWPDDSVAFLIGCSFSVEGALISSGIPLRSADEGKNVPMYRTSLPCRPAGCMRGNMVVSMKPVKAMDIAKEVEITSKFPQAHGAPVCVGCPEAIGIQDIGKPDWGEPVEVLPDELPVFHACGVTPQNVLMASGVSFAITHSAGHMFLCDLPSDAVP</sequence>
<accession>A0A6U1WVE2</accession>
<dbReference type="Gene3D" id="3.40.1640.10">
    <property type="entry name" value="PSTPO5379-like"/>
    <property type="match status" value="1"/>
</dbReference>
<feature type="compositionally biased region" description="Polar residues" evidence="3">
    <location>
        <begin position="29"/>
        <end position="39"/>
    </location>
</feature>